<dbReference type="InterPro" id="IPR003613">
    <property type="entry name" value="Ubox_domain"/>
</dbReference>
<evidence type="ECO:0000313" key="4">
    <source>
        <dbReference type="Proteomes" id="UP001150062"/>
    </source>
</evidence>
<evidence type="ECO:0000256" key="1">
    <source>
        <dbReference type="SAM" id="MobiDB-lite"/>
    </source>
</evidence>
<dbReference type="PROSITE" id="PS51698">
    <property type="entry name" value="U_BOX"/>
    <property type="match status" value="1"/>
</dbReference>
<evidence type="ECO:0000313" key="3">
    <source>
        <dbReference type="EMBL" id="KAJ6251391.1"/>
    </source>
</evidence>
<dbReference type="PANTHER" id="PTHR46573">
    <property type="entry name" value="WD REPEAT, SAM AND U-BOX DOMAIN-CONTAINING PROTEIN 1"/>
    <property type="match status" value="1"/>
</dbReference>
<dbReference type="SMART" id="SM00726">
    <property type="entry name" value="UIM"/>
    <property type="match status" value="2"/>
</dbReference>
<dbReference type="Pfam" id="PF02809">
    <property type="entry name" value="UIM"/>
    <property type="match status" value="2"/>
</dbReference>
<dbReference type="SMART" id="SM00504">
    <property type="entry name" value="Ubox"/>
    <property type="match status" value="1"/>
</dbReference>
<dbReference type="InterPro" id="IPR013083">
    <property type="entry name" value="Znf_RING/FYVE/PHD"/>
</dbReference>
<feature type="compositionally biased region" description="Low complexity" evidence="1">
    <location>
        <begin position="210"/>
        <end position="250"/>
    </location>
</feature>
<feature type="region of interest" description="Disordered" evidence="1">
    <location>
        <begin position="201"/>
        <end position="250"/>
    </location>
</feature>
<dbReference type="InterPro" id="IPR003903">
    <property type="entry name" value="UIM_dom"/>
</dbReference>
<dbReference type="InterPro" id="IPR052085">
    <property type="entry name" value="WD-SAM-U-box"/>
</dbReference>
<reference evidence="3" key="1">
    <citation type="submission" date="2022-08" db="EMBL/GenBank/DDBJ databases">
        <title>Novel sulfate-reducing endosymbionts in the free-living metamonad Anaeramoeba.</title>
        <authorList>
            <person name="Jerlstrom-Hultqvist J."/>
            <person name="Cepicka I."/>
            <person name="Gallot-Lavallee L."/>
            <person name="Salas-Leiva D."/>
            <person name="Curtis B.A."/>
            <person name="Zahonova K."/>
            <person name="Pipaliya S."/>
            <person name="Dacks J."/>
            <person name="Roger A.J."/>
        </authorList>
    </citation>
    <scope>NUCLEOTIDE SEQUENCE</scope>
    <source>
        <strain evidence="3">Schooner1</strain>
    </source>
</reference>
<sequence length="342" mass="39929">MSKRRRRRRKRRERKKNKVQSESESLSDLEIETDTDEEIPEEVIKIPEEFLGPISFCIFRDPVKASDGFTYERADIMDWFDRCKKKKIKPISPMTNQPLENKRLQGDKEMKKKCEEFKLRRKEFADIFKKEKENKIKSSLQNRENEKGSFQTGNSSNFDSQQTNQIVDLTQINEQNKELYYQDQTTNLTFEEQMKMAIELSSSTNKQPQTNCNTNTSTNTSTNTNTDTLNQPTNTNSNTGNSTNTNTNTNININTDTNLNMNINMETNTSNQTFNTNSVTNTNTNTNINNTNNQQNRQLTEEEQIQLVIEMSLQNNCQDSQNFIEYEDQTFLEILERSKSEK</sequence>
<dbReference type="CDD" id="cd16655">
    <property type="entry name" value="RING-Ubox_WDSUB1-like"/>
    <property type="match status" value="1"/>
</dbReference>
<dbReference type="EMBL" id="JAOAOG010000060">
    <property type="protein sequence ID" value="KAJ6251391.1"/>
    <property type="molecule type" value="Genomic_DNA"/>
</dbReference>
<dbReference type="PANTHER" id="PTHR46573:SF1">
    <property type="entry name" value="WD REPEAT, SAM AND U-BOX DOMAIN-CONTAINING PROTEIN 1"/>
    <property type="match status" value="1"/>
</dbReference>
<feature type="domain" description="U-box" evidence="2">
    <location>
        <begin position="45"/>
        <end position="124"/>
    </location>
</feature>
<feature type="compositionally biased region" description="Polar residues" evidence="1">
    <location>
        <begin position="137"/>
        <end position="161"/>
    </location>
</feature>
<dbReference type="PROSITE" id="PS50330">
    <property type="entry name" value="UIM"/>
    <property type="match status" value="1"/>
</dbReference>
<feature type="compositionally biased region" description="Basic residues" evidence="1">
    <location>
        <begin position="1"/>
        <end position="18"/>
    </location>
</feature>
<gene>
    <name evidence="3" type="ORF">M0813_15048</name>
</gene>
<dbReference type="SUPFAM" id="SSF57850">
    <property type="entry name" value="RING/U-box"/>
    <property type="match status" value="1"/>
</dbReference>
<organism evidence="3 4">
    <name type="scientific">Anaeramoeba flamelloides</name>
    <dbReference type="NCBI Taxonomy" id="1746091"/>
    <lineage>
        <taxon>Eukaryota</taxon>
        <taxon>Metamonada</taxon>
        <taxon>Anaeramoebidae</taxon>
        <taxon>Anaeramoeba</taxon>
    </lineage>
</organism>
<protein>
    <submittedName>
        <fullName evidence="3">Wd repeat</fullName>
    </submittedName>
</protein>
<dbReference type="Gene3D" id="3.30.40.10">
    <property type="entry name" value="Zinc/RING finger domain, C3HC4 (zinc finger)"/>
    <property type="match status" value="1"/>
</dbReference>
<feature type="compositionally biased region" description="Acidic residues" evidence="1">
    <location>
        <begin position="25"/>
        <end position="36"/>
    </location>
</feature>
<feature type="region of interest" description="Disordered" evidence="1">
    <location>
        <begin position="136"/>
        <end position="161"/>
    </location>
</feature>
<feature type="region of interest" description="Disordered" evidence="1">
    <location>
        <begin position="1"/>
        <end position="36"/>
    </location>
</feature>
<dbReference type="Pfam" id="PF04564">
    <property type="entry name" value="U-box"/>
    <property type="match status" value="1"/>
</dbReference>
<proteinExistence type="predicted"/>
<accession>A0ABQ8Z3D1</accession>
<comment type="caution">
    <text evidence="3">The sequence shown here is derived from an EMBL/GenBank/DDBJ whole genome shotgun (WGS) entry which is preliminary data.</text>
</comment>
<evidence type="ECO:0000259" key="2">
    <source>
        <dbReference type="PROSITE" id="PS51698"/>
    </source>
</evidence>
<feature type="region of interest" description="Disordered" evidence="1">
    <location>
        <begin position="269"/>
        <end position="294"/>
    </location>
</feature>
<name>A0ABQ8Z3D1_9EUKA</name>
<keyword evidence="4" id="KW-1185">Reference proteome</keyword>
<dbReference type="Proteomes" id="UP001150062">
    <property type="component" value="Unassembled WGS sequence"/>
</dbReference>